<dbReference type="Pfam" id="PF13333">
    <property type="entry name" value="rve_2"/>
    <property type="match status" value="1"/>
</dbReference>
<dbReference type="PROSITE" id="PS50994">
    <property type="entry name" value="INTEGRASE"/>
    <property type="match status" value="1"/>
</dbReference>
<evidence type="ECO:0000313" key="3">
    <source>
        <dbReference type="EMBL" id="NEX01780.1"/>
    </source>
</evidence>
<dbReference type="GO" id="GO:0015074">
    <property type="term" value="P:DNA integration"/>
    <property type="evidence" value="ECO:0007669"/>
    <property type="project" value="InterPro"/>
</dbReference>
<dbReference type="GO" id="GO:0003676">
    <property type="term" value="F:nucleic acid binding"/>
    <property type="evidence" value="ECO:0007669"/>
    <property type="project" value="InterPro"/>
</dbReference>
<dbReference type="Proteomes" id="UP000473091">
    <property type="component" value="Unassembled WGS sequence"/>
</dbReference>
<organism evidence="3 4">
    <name type="scientific">Pseudobutyrivibrio xylanivorans</name>
    <dbReference type="NCBI Taxonomy" id="185007"/>
    <lineage>
        <taxon>Bacteria</taxon>
        <taxon>Bacillati</taxon>
        <taxon>Bacillota</taxon>
        <taxon>Clostridia</taxon>
        <taxon>Lachnospirales</taxon>
        <taxon>Lachnospiraceae</taxon>
        <taxon>Pseudobutyrivibrio</taxon>
    </lineage>
</organism>
<evidence type="ECO:0000256" key="1">
    <source>
        <dbReference type="ARBA" id="ARBA00002286"/>
    </source>
</evidence>
<dbReference type="RefSeq" id="WP_143096646.1">
    <property type="nucleotide sequence ID" value="NZ_VTVE01000002.1"/>
</dbReference>
<evidence type="ECO:0000259" key="2">
    <source>
        <dbReference type="PROSITE" id="PS50994"/>
    </source>
</evidence>
<dbReference type="EMBL" id="VTVE01000002">
    <property type="protein sequence ID" value="NEX01780.1"/>
    <property type="molecule type" value="Genomic_DNA"/>
</dbReference>
<proteinExistence type="predicted"/>
<name>A0A6M0LHX9_PSEXY</name>
<reference evidence="3 4" key="1">
    <citation type="submission" date="2019-09" db="EMBL/GenBank/DDBJ databases">
        <authorList>
            <person name="Pidcock S.E."/>
            <person name="Huws S.A."/>
        </authorList>
    </citation>
    <scope>NUCLEOTIDE SEQUENCE [LARGE SCALE GENOMIC DNA]</scope>
    <source>
        <strain evidence="3 4">MZ8</strain>
    </source>
</reference>
<feature type="domain" description="Integrase catalytic" evidence="2">
    <location>
        <begin position="136"/>
        <end position="299"/>
    </location>
</feature>
<dbReference type="Pfam" id="PF00665">
    <property type="entry name" value="rve"/>
    <property type="match status" value="1"/>
</dbReference>
<dbReference type="NCBIfam" id="NF033516">
    <property type="entry name" value="transpos_IS3"/>
    <property type="match status" value="1"/>
</dbReference>
<dbReference type="InterPro" id="IPR036397">
    <property type="entry name" value="RNaseH_sf"/>
</dbReference>
<evidence type="ECO:0000313" key="4">
    <source>
        <dbReference type="Proteomes" id="UP000473091"/>
    </source>
</evidence>
<dbReference type="SUPFAM" id="SSF53098">
    <property type="entry name" value="Ribonuclease H-like"/>
    <property type="match status" value="1"/>
</dbReference>
<dbReference type="InterPro" id="IPR050900">
    <property type="entry name" value="Transposase_IS3/IS150/IS904"/>
</dbReference>
<dbReference type="PANTHER" id="PTHR46889:SF4">
    <property type="entry name" value="TRANSPOSASE INSO FOR INSERTION SEQUENCE ELEMENT IS911B-RELATED"/>
    <property type="match status" value="1"/>
</dbReference>
<dbReference type="InterPro" id="IPR001584">
    <property type="entry name" value="Integrase_cat-core"/>
</dbReference>
<dbReference type="InterPro" id="IPR025948">
    <property type="entry name" value="HTH-like_dom"/>
</dbReference>
<dbReference type="InterPro" id="IPR048020">
    <property type="entry name" value="Transpos_IS3"/>
</dbReference>
<sequence>MLKKTQCLSSEKGKPELYEKVEVIRELRLKYPLMALLRCAGIPRSTYYYYEKKKAQDKHRDLKKHITRIFNENKGRYGYRRITIQLRNEGVTANHKLVLKLMNELGLHCKVKRKKYKSYKGDIGKAADNVLNRMFKADRPGEKWTTDVSEFSITAGKLYLSPILDMFNGEIVSYHIGKSPNFRQTMVMLQDALNTNLNITGLIMHSDQGWQYRQNEYQNRLKKAGIIQSMSRKGNCLDNSVMENFFGLMKSEMFYGEESHFKSLDELELAMRDYIEYYNNERIKLRLRTSPVKYREEFQKNGA</sequence>
<dbReference type="Gene3D" id="3.30.420.10">
    <property type="entry name" value="Ribonuclease H-like superfamily/Ribonuclease H"/>
    <property type="match status" value="1"/>
</dbReference>
<comment type="function">
    <text evidence="1">Involved in the transposition of the insertion sequence.</text>
</comment>
<gene>
    <name evidence="3" type="ORF">F0Q01_07795</name>
</gene>
<reference evidence="3 4" key="2">
    <citation type="submission" date="2020-03" db="EMBL/GenBank/DDBJ databases">
        <title>Investigating the evolutionary divergence of the Butyrivibrio group.</title>
        <authorList>
            <person name="Skvortsov T."/>
            <person name="Santos F.G."/>
            <person name="Ting K.S."/>
            <person name="Creevey C.J."/>
        </authorList>
    </citation>
    <scope>NUCLEOTIDE SEQUENCE [LARGE SCALE GENOMIC DNA]</scope>
    <source>
        <strain evidence="3 4">MZ8</strain>
    </source>
</reference>
<dbReference type="PANTHER" id="PTHR46889">
    <property type="entry name" value="TRANSPOSASE INSF FOR INSERTION SEQUENCE IS3B-RELATED"/>
    <property type="match status" value="1"/>
</dbReference>
<dbReference type="Pfam" id="PF13276">
    <property type="entry name" value="HTH_21"/>
    <property type="match status" value="1"/>
</dbReference>
<protein>
    <submittedName>
        <fullName evidence="3">IS3 family transposase</fullName>
    </submittedName>
</protein>
<accession>A0A6M0LHX9</accession>
<dbReference type="AlphaFoldDB" id="A0A6M0LHX9"/>
<comment type="caution">
    <text evidence="3">The sequence shown here is derived from an EMBL/GenBank/DDBJ whole genome shotgun (WGS) entry which is preliminary data.</text>
</comment>
<dbReference type="InterPro" id="IPR012337">
    <property type="entry name" value="RNaseH-like_sf"/>
</dbReference>